<evidence type="ECO:0000256" key="5">
    <source>
        <dbReference type="ARBA" id="ARBA00022692"/>
    </source>
</evidence>
<comment type="caution">
    <text evidence="9">The sequence shown here is derived from an EMBL/GenBank/DDBJ whole genome shotgun (WGS) entry which is preliminary data.</text>
</comment>
<name>A0ABP2HQN9_9BACT</name>
<feature type="transmembrane region" description="Helical" evidence="8">
    <location>
        <begin position="122"/>
        <end position="144"/>
    </location>
</feature>
<dbReference type="Proteomes" id="UP000006462">
    <property type="component" value="Unassembled WGS sequence"/>
</dbReference>
<evidence type="ECO:0000256" key="3">
    <source>
        <dbReference type="ARBA" id="ARBA00022475"/>
    </source>
</evidence>
<feature type="transmembrane region" description="Helical" evidence="8">
    <location>
        <begin position="12"/>
        <end position="32"/>
    </location>
</feature>
<keyword evidence="7 8" id="KW-0472">Membrane</keyword>
<evidence type="ECO:0000256" key="8">
    <source>
        <dbReference type="SAM" id="Phobius"/>
    </source>
</evidence>
<feature type="transmembrane region" description="Helical" evidence="8">
    <location>
        <begin position="88"/>
        <end position="110"/>
    </location>
</feature>
<feature type="transmembrane region" description="Helical" evidence="8">
    <location>
        <begin position="287"/>
        <end position="304"/>
    </location>
</feature>
<organism evidence="9 10">
    <name type="scientific">Pyramidobacter piscolens W5455</name>
    <dbReference type="NCBI Taxonomy" id="352165"/>
    <lineage>
        <taxon>Bacteria</taxon>
        <taxon>Thermotogati</taxon>
        <taxon>Synergistota</taxon>
        <taxon>Synergistia</taxon>
        <taxon>Synergistales</taxon>
        <taxon>Dethiosulfovibrionaceae</taxon>
        <taxon>Pyramidobacter</taxon>
    </lineage>
</organism>
<dbReference type="PANTHER" id="PTHR32196">
    <property type="entry name" value="ABC TRANSPORTER PERMEASE PROTEIN YPHD-RELATED-RELATED"/>
    <property type="match status" value="1"/>
</dbReference>
<dbReference type="EMBL" id="ADFP01000124">
    <property type="protein sequence ID" value="EFB89647.1"/>
    <property type="molecule type" value="Genomic_DNA"/>
</dbReference>
<dbReference type="InterPro" id="IPR001851">
    <property type="entry name" value="ABC_transp_permease"/>
</dbReference>
<keyword evidence="6 8" id="KW-1133">Transmembrane helix</keyword>
<evidence type="ECO:0000256" key="7">
    <source>
        <dbReference type="ARBA" id="ARBA00023136"/>
    </source>
</evidence>
<gene>
    <name evidence="9" type="ORF">HMPREF7215_1023</name>
</gene>
<dbReference type="CDD" id="cd06579">
    <property type="entry name" value="TM_PBP1_transp_AraH_like"/>
    <property type="match status" value="1"/>
</dbReference>
<dbReference type="RefSeq" id="WP_009165934.1">
    <property type="nucleotide sequence ID" value="NZ_ADFP01000124.1"/>
</dbReference>
<keyword evidence="2" id="KW-0813">Transport</keyword>
<keyword evidence="4" id="KW-0997">Cell inner membrane</keyword>
<evidence type="ECO:0000313" key="9">
    <source>
        <dbReference type="EMBL" id="EFB89647.1"/>
    </source>
</evidence>
<evidence type="ECO:0000256" key="4">
    <source>
        <dbReference type="ARBA" id="ARBA00022519"/>
    </source>
</evidence>
<evidence type="ECO:0000313" key="10">
    <source>
        <dbReference type="Proteomes" id="UP000006462"/>
    </source>
</evidence>
<keyword evidence="5 8" id="KW-0812">Transmembrane</keyword>
<feature type="transmembrane region" description="Helical" evidence="8">
    <location>
        <begin position="156"/>
        <end position="179"/>
    </location>
</feature>
<sequence length="310" mass="32058">MTFMKRHLQQFALAGVILLFGALFCATSPYFWDADNLRNILDQSTVNVVAGLGMTLVLTSGVTDLSVGSAAALTGVLTALAMKAGAPAWAGCALALLCGLGVGLWNSLIIVRVGVNPFMGTLTSMSVFSGLALVITQASPVYGLPPAFTWIGRGRIGGMPASVLIAAALFALIFILYYGTRCGVYVSTLGVNAEALRRCGVNDRRWRTGTFCACSLCAAVASILITARLNCAEPLAGAAMNLDAIATSVLGGTAPRGGRAALSGTALAGVLLALVKNGLTMWSVSSYYQELAVGVIILVSIVLSETRRSL</sequence>
<dbReference type="PANTHER" id="PTHR32196:SF21">
    <property type="entry name" value="ABC TRANSPORTER PERMEASE PROTEIN YPHD-RELATED"/>
    <property type="match status" value="1"/>
</dbReference>
<evidence type="ECO:0000256" key="2">
    <source>
        <dbReference type="ARBA" id="ARBA00022448"/>
    </source>
</evidence>
<dbReference type="Pfam" id="PF02653">
    <property type="entry name" value="BPD_transp_2"/>
    <property type="match status" value="1"/>
</dbReference>
<feature type="transmembrane region" description="Helical" evidence="8">
    <location>
        <begin position="52"/>
        <end position="81"/>
    </location>
</feature>
<keyword evidence="10" id="KW-1185">Reference proteome</keyword>
<accession>A0ABP2HQN9</accession>
<proteinExistence type="predicted"/>
<evidence type="ECO:0000256" key="1">
    <source>
        <dbReference type="ARBA" id="ARBA00004651"/>
    </source>
</evidence>
<comment type="subcellular location">
    <subcellularLocation>
        <location evidence="1">Cell membrane</location>
        <topology evidence="1">Multi-pass membrane protein</topology>
    </subcellularLocation>
</comment>
<evidence type="ECO:0000256" key="6">
    <source>
        <dbReference type="ARBA" id="ARBA00022989"/>
    </source>
</evidence>
<protein>
    <submittedName>
        <fullName evidence="9">Branched-chain amino acid ABC transporter, permease protein</fullName>
    </submittedName>
</protein>
<keyword evidence="3" id="KW-1003">Cell membrane</keyword>
<reference evidence="9 10" key="1">
    <citation type="submission" date="2009-12" db="EMBL/GenBank/DDBJ databases">
        <authorList>
            <person name="Shrivastava S."/>
            <person name="Madupu R."/>
            <person name="Durkin A.S."/>
            <person name="Torralba M."/>
            <person name="Methe B."/>
            <person name="Sutton G.G."/>
            <person name="Strausberg R.L."/>
            <person name="Nelson K.E."/>
        </authorList>
    </citation>
    <scope>NUCLEOTIDE SEQUENCE [LARGE SCALE GENOMIC DNA]</scope>
    <source>
        <strain evidence="9 10">W5455</strain>
    </source>
</reference>